<keyword evidence="5" id="KW-0997">Cell inner membrane</keyword>
<evidence type="ECO:0000256" key="3">
    <source>
        <dbReference type="ARBA" id="ARBA00012438"/>
    </source>
</evidence>
<gene>
    <name evidence="17" type="primary">fixL</name>
    <name evidence="17" type="ORF">HME9304_01251</name>
</gene>
<dbReference type="InterPro" id="IPR013656">
    <property type="entry name" value="PAS_4"/>
</dbReference>
<evidence type="ECO:0000256" key="2">
    <source>
        <dbReference type="ARBA" id="ARBA00004429"/>
    </source>
</evidence>
<dbReference type="RefSeq" id="WP_112377741.1">
    <property type="nucleotide sequence ID" value="NZ_CP030104.1"/>
</dbReference>
<dbReference type="InterPro" id="IPR003594">
    <property type="entry name" value="HATPase_dom"/>
</dbReference>
<keyword evidence="8" id="KW-0812">Transmembrane</keyword>
<evidence type="ECO:0000256" key="5">
    <source>
        <dbReference type="ARBA" id="ARBA00022519"/>
    </source>
</evidence>
<reference evidence="17 18" key="1">
    <citation type="submission" date="2018-06" db="EMBL/GenBank/DDBJ databases">
        <title>Spongiibacterium sp. HME9304 Genome sequencing and assembly.</title>
        <authorList>
            <person name="Kang H."/>
            <person name="Kim H."/>
            <person name="Joh K."/>
        </authorList>
    </citation>
    <scope>NUCLEOTIDE SEQUENCE [LARGE SCALE GENOMIC DNA]</scope>
    <source>
        <strain evidence="17 18">HME9304</strain>
    </source>
</reference>
<dbReference type="FunFam" id="2.10.70.100:FF:000001">
    <property type="entry name" value="Sensory transduction histidine kinase"/>
    <property type="match status" value="1"/>
</dbReference>
<feature type="domain" description="PAC" evidence="16">
    <location>
        <begin position="449"/>
        <end position="501"/>
    </location>
</feature>
<dbReference type="GO" id="GO:0005886">
    <property type="term" value="C:plasma membrane"/>
    <property type="evidence" value="ECO:0007669"/>
    <property type="project" value="UniProtKB-SubCell"/>
</dbReference>
<keyword evidence="6" id="KW-0597">Phosphoprotein</keyword>
<dbReference type="CDD" id="cd00130">
    <property type="entry name" value="PAS"/>
    <property type="match status" value="5"/>
</dbReference>
<keyword evidence="12" id="KW-1133">Transmembrane helix</keyword>
<feature type="domain" description="PAC" evidence="16">
    <location>
        <begin position="74"/>
        <end position="126"/>
    </location>
</feature>
<dbReference type="PROSITE" id="PS50112">
    <property type="entry name" value="PAS"/>
    <property type="match status" value="3"/>
</dbReference>
<dbReference type="EC" id="2.7.13.3" evidence="3"/>
<evidence type="ECO:0000256" key="11">
    <source>
        <dbReference type="ARBA" id="ARBA00022777"/>
    </source>
</evidence>
<dbReference type="InterPro" id="IPR035965">
    <property type="entry name" value="PAS-like_dom_sf"/>
</dbReference>
<dbReference type="GO" id="GO:0004673">
    <property type="term" value="F:protein histidine kinase activity"/>
    <property type="evidence" value="ECO:0007669"/>
    <property type="project" value="UniProtKB-EC"/>
</dbReference>
<feature type="domain" description="PAS" evidence="15">
    <location>
        <begin position="375"/>
        <end position="445"/>
    </location>
</feature>
<keyword evidence="9" id="KW-0677">Repeat</keyword>
<keyword evidence="18" id="KW-1185">Reference proteome</keyword>
<evidence type="ECO:0000256" key="4">
    <source>
        <dbReference type="ARBA" id="ARBA00022475"/>
    </source>
</evidence>
<proteinExistence type="predicted"/>
<evidence type="ECO:0000256" key="7">
    <source>
        <dbReference type="ARBA" id="ARBA00022679"/>
    </source>
</evidence>
<evidence type="ECO:0000256" key="13">
    <source>
        <dbReference type="ARBA" id="ARBA00023136"/>
    </source>
</evidence>
<dbReference type="SMART" id="SM00387">
    <property type="entry name" value="HATPase_c"/>
    <property type="match status" value="1"/>
</dbReference>
<dbReference type="InterPro" id="IPR036890">
    <property type="entry name" value="HATPase_C_sf"/>
</dbReference>
<dbReference type="Pfam" id="PF08447">
    <property type="entry name" value="PAS_3"/>
    <property type="match status" value="3"/>
</dbReference>
<dbReference type="InterPro" id="IPR000700">
    <property type="entry name" value="PAS-assoc_C"/>
</dbReference>
<evidence type="ECO:0000256" key="6">
    <source>
        <dbReference type="ARBA" id="ARBA00022553"/>
    </source>
</evidence>
<dbReference type="GO" id="GO:0000166">
    <property type="term" value="F:nucleotide binding"/>
    <property type="evidence" value="ECO:0007669"/>
    <property type="project" value="UniProtKB-KW"/>
</dbReference>
<dbReference type="InterPro" id="IPR000014">
    <property type="entry name" value="PAS"/>
</dbReference>
<dbReference type="PANTHER" id="PTHR43304">
    <property type="entry name" value="PHYTOCHROME-LIKE PROTEIN CPH1"/>
    <property type="match status" value="1"/>
</dbReference>
<evidence type="ECO:0000256" key="8">
    <source>
        <dbReference type="ARBA" id="ARBA00022692"/>
    </source>
</evidence>
<evidence type="ECO:0000259" key="15">
    <source>
        <dbReference type="PROSITE" id="PS50112"/>
    </source>
</evidence>
<feature type="domain" description="PAS" evidence="15">
    <location>
        <begin position="629"/>
        <end position="699"/>
    </location>
</feature>
<dbReference type="SMART" id="SM00091">
    <property type="entry name" value="PAS"/>
    <property type="match status" value="5"/>
</dbReference>
<protein>
    <recommendedName>
        <fullName evidence="3">histidine kinase</fullName>
        <ecNumber evidence="3">2.7.13.3</ecNumber>
    </recommendedName>
</protein>
<evidence type="ECO:0000256" key="9">
    <source>
        <dbReference type="ARBA" id="ARBA00022737"/>
    </source>
</evidence>
<feature type="domain" description="Histidine kinase" evidence="14">
    <location>
        <begin position="773"/>
        <end position="986"/>
    </location>
</feature>
<dbReference type="EMBL" id="CP030104">
    <property type="protein sequence ID" value="AWX44251.1"/>
    <property type="molecule type" value="Genomic_DNA"/>
</dbReference>
<dbReference type="Gene3D" id="2.10.70.100">
    <property type="match status" value="3"/>
</dbReference>
<keyword evidence="10" id="KW-0547">Nucleotide-binding</keyword>
<feature type="domain" description="PAC" evidence="16">
    <location>
        <begin position="576"/>
        <end position="628"/>
    </location>
</feature>
<evidence type="ECO:0000313" key="17">
    <source>
        <dbReference type="EMBL" id="AWX44251.1"/>
    </source>
</evidence>
<name>A0A2Z4LQT3_9FLAO</name>
<evidence type="ECO:0000256" key="10">
    <source>
        <dbReference type="ARBA" id="ARBA00022741"/>
    </source>
</evidence>
<dbReference type="InterPro" id="IPR013655">
    <property type="entry name" value="PAS_fold_3"/>
</dbReference>
<evidence type="ECO:0000259" key="16">
    <source>
        <dbReference type="PROSITE" id="PS50113"/>
    </source>
</evidence>
<dbReference type="PROSITE" id="PS50113">
    <property type="entry name" value="PAC"/>
    <property type="match status" value="5"/>
</dbReference>
<dbReference type="AlphaFoldDB" id="A0A2Z4LQT3"/>
<sequence length="988" mass="112488">METLSANFLIKDSPTPIAVLDRNMCFINHSAIWLQEFDLLDKTIIGKSFYKVMQPTPNELKNIYEECLKGLSSSNNGRKFIFPNGLVKWLKWKINPWKYEDGSIGGLIIVQEDITKEKRRIELLQIAESVARIGGWDVDLVTNQVFWTKVTKEIHEVPSDYVPSIEEGINFYKEGKHRKSIRKLVEDSILNGTPWDTELVIVTAKGKELWVRAKGEAEMLNGKCIRLQGTFQDIDKRKKAELKSKMISDRLAIATKGANVGIWDFDIQKNELVWDDNMYNLYGIDKKDFDGVYQAWQSGLHPEDKERGDREIAMAISGEKEFDTEFRVVWPTGEIRHIKAYAVTQRDKEGKAIKMTGTNWDITELKRTRLKLEKIEESFTDTFKNSAIGMALVGLDGKILKANKMLCESLDYSEKEILSLTFKDITYAEDLDKDALLLKEVIDGKRESFRVEKRYLHKNGDLIHAILTLTVVKTIEGKPSHFIAQVLDITSRIKAESKHKEISERLNMATSVANIGIWDYRIKENVVLCNENMYAMYGISEDSSDILNEWMNRIHPEDRERVSQELELTITEEKPFNIQFRGIRPDGNIVHLIAFGEAQKGIEGDIENIIGANWDITELKTTRLKLERSQESFEKTFENSAVGMALVGLDGSWVSVNKGLCNSLGYTQDELLKLTFQDITHPDDLDLDLKLLRQVIKGEISTYQIEKRYFHKDGNLVSAILTVTAVKDIQGNLSHFISQILDISSRIQAEKRTKKLLLVTKEQNESLLNFAHIVSHNLRSHSSNLSMLTGFLSSEKDDTERENLLAMLHNASESLGETVMHLNEVVQVKVGASEKVKKVNIFKTLKNVEKNLSILLKDKNAICTIEIPKELKIKGIPAYFDSIFLNLLSNSIKYSSPKRQLVIKVSAVENDSLTTISFEDNGLGIDLERHAKKLFGMYKTFHRHKDAKGIGLFITKNQIEAMNGTIEVESTVDVGTKFLLTFDSSQNS</sequence>
<comment type="catalytic activity">
    <reaction evidence="1">
        <text>ATP + protein L-histidine = ADP + protein N-phospho-L-histidine.</text>
        <dbReference type="EC" id="2.7.13.3"/>
    </reaction>
</comment>
<dbReference type="KEGG" id="spon:HME9304_01251"/>
<dbReference type="OrthoDB" id="5522855at2"/>
<keyword evidence="11 17" id="KW-0418">Kinase</keyword>
<keyword evidence="13" id="KW-0472">Membrane</keyword>
<dbReference type="InterPro" id="IPR004358">
    <property type="entry name" value="Sig_transdc_His_kin-like_C"/>
</dbReference>
<evidence type="ECO:0000256" key="1">
    <source>
        <dbReference type="ARBA" id="ARBA00000085"/>
    </source>
</evidence>
<feature type="domain" description="PAS" evidence="15">
    <location>
        <begin position="502"/>
        <end position="573"/>
    </location>
</feature>
<dbReference type="SUPFAM" id="SSF55874">
    <property type="entry name" value="ATPase domain of HSP90 chaperone/DNA topoisomerase II/histidine kinase"/>
    <property type="match status" value="1"/>
</dbReference>
<dbReference type="PRINTS" id="PR00344">
    <property type="entry name" value="BCTRLSENSOR"/>
</dbReference>
<evidence type="ECO:0000256" key="12">
    <source>
        <dbReference type="ARBA" id="ARBA00022989"/>
    </source>
</evidence>
<keyword evidence="4" id="KW-1003">Cell membrane</keyword>
<feature type="domain" description="PAC" evidence="16">
    <location>
        <begin position="322"/>
        <end position="374"/>
    </location>
</feature>
<evidence type="ECO:0000259" key="14">
    <source>
        <dbReference type="PROSITE" id="PS50109"/>
    </source>
</evidence>
<dbReference type="Gene3D" id="3.30.450.20">
    <property type="entry name" value="PAS domain"/>
    <property type="match status" value="6"/>
</dbReference>
<dbReference type="Proteomes" id="UP000248536">
    <property type="component" value="Chromosome"/>
</dbReference>
<dbReference type="InterPro" id="IPR052162">
    <property type="entry name" value="Sensor_kinase/Photoreceptor"/>
</dbReference>
<dbReference type="Pfam" id="PF13426">
    <property type="entry name" value="PAS_9"/>
    <property type="match status" value="1"/>
</dbReference>
<dbReference type="PROSITE" id="PS50109">
    <property type="entry name" value="HIS_KIN"/>
    <property type="match status" value="1"/>
</dbReference>
<dbReference type="Pfam" id="PF02518">
    <property type="entry name" value="HATPase_c"/>
    <property type="match status" value="1"/>
</dbReference>
<accession>A0A2Z4LQT3</accession>
<dbReference type="SUPFAM" id="SSF55785">
    <property type="entry name" value="PYP-like sensor domain (PAS domain)"/>
    <property type="match status" value="6"/>
</dbReference>
<dbReference type="Pfam" id="PF08448">
    <property type="entry name" value="PAS_4"/>
    <property type="match status" value="1"/>
</dbReference>
<evidence type="ECO:0000313" key="18">
    <source>
        <dbReference type="Proteomes" id="UP000248536"/>
    </source>
</evidence>
<dbReference type="Gene3D" id="3.30.565.10">
    <property type="entry name" value="Histidine kinase-like ATPase, C-terminal domain"/>
    <property type="match status" value="1"/>
</dbReference>
<organism evidence="17 18">
    <name type="scientific">Flagellimonas maritima</name>
    <dbReference type="NCBI Taxonomy" id="1383885"/>
    <lineage>
        <taxon>Bacteria</taxon>
        <taxon>Pseudomonadati</taxon>
        <taxon>Bacteroidota</taxon>
        <taxon>Flavobacteriia</taxon>
        <taxon>Flavobacteriales</taxon>
        <taxon>Flavobacteriaceae</taxon>
        <taxon>Flagellimonas</taxon>
    </lineage>
</organism>
<dbReference type="NCBIfam" id="TIGR00229">
    <property type="entry name" value="sensory_box"/>
    <property type="match status" value="3"/>
</dbReference>
<dbReference type="InterPro" id="IPR005467">
    <property type="entry name" value="His_kinase_dom"/>
</dbReference>
<dbReference type="PANTHER" id="PTHR43304:SF1">
    <property type="entry name" value="PAC DOMAIN-CONTAINING PROTEIN"/>
    <property type="match status" value="1"/>
</dbReference>
<comment type="subcellular location">
    <subcellularLocation>
        <location evidence="2">Cell inner membrane</location>
        <topology evidence="2">Multi-pass membrane protein</topology>
    </subcellularLocation>
</comment>
<dbReference type="SMART" id="SM00086">
    <property type="entry name" value="PAC"/>
    <property type="match status" value="6"/>
</dbReference>
<dbReference type="InterPro" id="IPR001610">
    <property type="entry name" value="PAC"/>
</dbReference>
<keyword evidence="7 17" id="KW-0808">Transferase</keyword>
<feature type="domain" description="PAC" evidence="16">
    <location>
        <begin position="703"/>
        <end position="755"/>
    </location>
</feature>